<keyword evidence="1" id="KW-1133">Transmembrane helix</keyword>
<dbReference type="PANTHER" id="PTHR30093">
    <property type="entry name" value="GENERAL SECRETION PATHWAY PROTEIN G"/>
    <property type="match status" value="1"/>
</dbReference>
<dbReference type="Pfam" id="PF07596">
    <property type="entry name" value="SBP_bac_10"/>
    <property type="match status" value="1"/>
</dbReference>
<dbReference type="InterPro" id="IPR012902">
    <property type="entry name" value="N_methyl_site"/>
</dbReference>
<organism evidence="3 4">
    <name type="scientific">Gimesia maris</name>
    <dbReference type="NCBI Taxonomy" id="122"/>
    <lineage>
        <taxon>Bacteria</taxon>
        <taxon>Pseudomonadati</taxon>
        <taxon>Planctomycetota</taxon>
        <taxon>Planctomycetia</taxon>
        <taxon>Planctomycetales</taxon>
        <taxon>Planctomycetaceae</taxon>
        <taxon>Gimesia</taxon>
    </lineage>
</organism>
<dbReference type="Proteomes" id="UP000263642">
    <property type="component" value="Unassembled WGS sequence"/>
</dbReference>
<evidence type="ECO:0000313" key="3">
    <source>
        <dbReference type="EMBL" id="HCO26475.1"/>
    </source>
</evidence>
<dbReference type="Gene3D" id="3.30.700.10">
    <property type="entry name" value="Glycoprotein, Type 4 Pilin"/>
    <property type="match status" value="1"/>
</dbReference>
<evidence type="ECO:0000256" key="1">
    <source>
        <dbReference type="SAM" id="Phobius"/>
    </source>
</evidence>
<dbReference type="InterPro" id="IPR027558">
    <property type="entry name" value="Pre_pil_HX9DG_C"/>
</dbReference>
<keyword evidence="1" id="KW-0812">Transmembrane</keyword>
<name>A0A3D3RCB7_9PLAN</name>
<dbReference type="InterPro" id="IPR045584">
    <property type="entry name" value="Pilin-like"/>
</dbReference>
<feature type="domain" description="DUF1559" evidence="2">
    <location>
        <begin position="36"/>
        <end position="292"/>
    </location>
</feature>
<dbReference type="AlphaFoldDB" id="A0A3D3RCB7"/>
<sequence length="311" mass="33844">MSLTKFLKRKAFTLIELLVVIAIIAILIALLLPAVQQAREAARRSQCKNNMKQIGLALHNYHETHRIFPSIRMLDLNSFAGGCTDGWQKPGGFSWRVMLLPFLDQAPIYNQINWNDHLIGTSCGGTNSFALADKTVLPVFLCPSDPTPSVISGKAGTNYAAMAGTTNNHTSTDKTSLPIMSTTRPGRIRDVLDGLTNSIAVIEVWRGKPFERLGGGPVSIDRCSRWLGAGSCEASSFRAPNDPLVDQVDWNNDYLNLSYGGNGRPSSSKHVGGVHAMMGDGSVHFISENVDLNVLRNTTTRDGGEVNTVEF</sequence>
<accession>A0A3D3RCB7</accession>
<dbReference type="PANTHER" id="PTHR30093:SF2">
    <property type="entry name" value="TYPE II SECRETION SYSTEM PROTEIN H"/>
    <property type="match status" value="1"/>
</dbReference>
<dbReference type="EMBL" id="DQAY01000162">
    <property type="protein sequence ID" value="HCO26475.1"/>
    <property type="molecule type" value="Genomic_DNA"/>
</dbReference>
<comment type="caution">
    <text evidence="3">The sequence shown here is derived from an EMBL/GenBank/DDBJ whole genome shotgun (WGS) entry which is preliminary data.</text>
</comment>
<gene>
    <name evidence="3" type="ORF">DIT97_26960</name>
</gene>
<feature type="transmembrane region" description="Helical" evidence="1">
    <location>
        <begin position="12"/>
        <end position="35"/>
    </location>
</feature>
<dbReference type="Pfam" id="PF07963">
    <property type="entry name" value="N_methyl"/>
    <property type="match status" value="1"/>
</dbReference>
<protein>
    <submittedName>
        <fullName evidence="3">Prepilin-type cleavage/methylation domain-containing protein</fullName>
    </submittedName>
</protein>
<evidence type="ECO:0000313" key="4">
    <source>
        <dbReference type="Proteomes" id="UP000263642"/>
    </source>
</evidence>
<dbReference type="NCBIfam" id="TIGR04294">
    <property type="entry name" value="pre_pil_HX9DG"/>
    <property type="match status" value="1"/>
</dbReference>
<proteinExistence type="predicted"/>
<dbReference type="InterPro" id="IPR011453">
    <property type="entry name" value="DUF1559"/>
</dbReference>
<keyword evidence="1" id="KW-0472">Membrane</keyword>
<dbReference type="SUPFAM" id="SSF54523">
    <property type="entry name" value="Pili subunits"/>
    <property type="match status" value="1"/>
</dbReference>
<evidence type="ECO:0000259" key="2">
    <source>
        <dbReference type="Pfam" id="PF07596"/>
    </source>
</evidence>
<dbReference type="NCBIfam" id="TIGR02532">
    <property type="entry name" value="IV_pilin_GFxxxE"/>
    <property type="match status" value="1"/>
</dbReference>
<reference evidence="3 4" key="1">
    <citation type="journal article" date="2018" name="Nat. Biotechnol.">
        <title>A standardized bacterial taxonomy based on genome phylogeny substantially revises the tree of life.</title>
        <authorList>
            <person name="Parks D.H."/>
            <person name="Chuvochina M."/>
            <person name="Waite D.W."/>
            <person name="Rinke C."/>
            <person name="Skarshewski A."/>
            <person name="Chaumeil P.A."/>
            <person name="Hugenholtz P."/>
        </authorList>
    </citation>
    <scope>NUCLEOTIDE SEQUENCE [LARGE SCALE GENOMIC DNA]</scope>
    <source>
        <strain evidence="3">UBA9375</strain>
    </source>
</reference>